<evidence type="ECO:0000256" key="2">
    <source>
        <dbReference type="SAM" id="SignalP"/>
    </source>
</evidence>
<gene>
    <name evidence="3" type="ORF">P280DRAFT_148739</name>
</gene>
<sequence length="339" mass="36827">MASLNNLLLPSRLLACLPFQSGTRLPFTYMPSSSKQSSNVTSILAISHPLSQSRTQTPLQPRAMQLDTNKRTLPTTMHTSRTSNACSTSSLLRSHPIPSTDMSSHEKQPLKQTEKKPTEQPEKQPSTLLKNILEKLEKNPLSITTEDARRLSEHFAATDLKSAKIISAVERIAAAANDVHETVPSLGQEPKASLLTIVEDLNAVVDQDPQQVTGEVLKLTQSIATKMQSAMGQTNMPQPELELELQAEYAKIKPKVEQGIVTKPEADHLHSLEARAHGHTDKGGLTAMAQSVAARREHLSSDSANALNDNTNRSPLIHATDKVLDSNEGLAEPTLGSQA</sequence>
<proteinExistence type="predicted"/>
<dbReference type="Proteomes" id="UP000799753">
    <property type="component" value="Unassembled WGS sequence"/>
</dbReference>
<organism evidence="3 4">
    <name type="scientific">Massarina eburnea CBS 473.64</name>
    <dbReference type="NCBI Taxonomy" id="1395130"/>
    <lineage>
        <taxon>Eukaryota</taxon>
        <taxon>Fungi</taxon>
        <taxon>Dikarya</taxon>
        <taxon>Ascomycota</taxon>
        <taxon>Pezizomycotina</taxon>
        <taxon>Dothideomycetes</taxon>
        <taxon>Pleosporomycetidae</taxon>
        <taxon>Pleosporales</taxon>
        <taxon>Massarineae</taxon>
        <taxon>Massarinaceae</taxon>
        <taxon>Massarina</taxon>
    </lineage>
</organism>
<keyword evidence="4" id="KW-1185">Reference proteome</keyword>
<feature type="region of interest" description="Disordered" evidence="1">
    <location>
        <begin position="292"/>
        <end position="339"/>
    </location>
</feature>
<evidence type="ECO:0000313" key="3">
    <source>
        <dbReference type="EMBL" id="KAF2636729.1"/>
    </source>
</evidence>
<feature type="compositionally biased region" description="Basic and acidic residues" evidence="1">
    <location>
        <begin position="103"/>
        <end position="122"/>
    </location>
</feature>
<feature type="compositionally biased region" description="Polar residues" evidence="1">
    <location>
        <begin position="71"/>
        <end position="92"/>
    </location>
</feature>
<dbReference type="AlphaFoldDB" id="A0A6A6RM56"/>
<feature type="region of interest" description="Disordered" evidence="1">
    <location>
        <begin position="49"/>
        <end position="126"/>
    </location>
</feature>
<evidence type="ECO:0000313" key="4">
    <source>
        <dbReference type="Proteomes" id="UP000799753"/>
    </source>
</evidence>
<feature type="chain" id="PRO_5025689789" description="SMP domain-containing protein" evidence="2">
    <location>
        <begin position="16"/>
        <end position="339"/>
    </location>
</feature>
<reference evidence="3" key="1">
    <citation type="journal article" date="2020" name="Stud. Mycol.">
        <title>101 Dothideomycetes genomes: a test case for predicting lifestyles and emergence of pathogens.</title>
        <authorList>
            <person name="Haridas S."/>
            <person name="Albert R."/>
            <person name="Binder M."/>
            <person name="Bloem J."/>
            <person name="Labutti K."/>
            <person name="Salamov A."/>
            <person name="Andreopoulos B."/>
            <person name="Baker S."/>
            <person name="Barry K."/>
            <person name="Bills G."/>
            <person name="Bluhm B."/>
            <person name="Cannon C."/>
            <person name="Castanera R."/>
            <person name="Culley D."/>
            <person name="Daum C."/>
            <person name="Ezra D."/>
            <person name="Gonzalez J."/>
            <person name="Henrissat B."/>
            <person name="Kuo A."/>
            <person name="Liang C."/>
            <person name="Lipzen A."/>
            <person name="Lutzoni F."/>
            <person name="Magnuson J."/>
            <person name="Mondo S."/>
            <person name="Nolan M."/>
            <person name="Ohm R."/>
            <person name="Pangilinan J."/>
            <person name="Park H.-J."/>
            <person name="Ramirez L."/>
            <person name="Alfaro M."/>
            <person name="Sun H."/>
            <person name="Tritt A."/>
            <person name="Yoshinaga Y."/>
            <person name="Zwiers L.-H."/>
            <person name="Turgeon B."/>
            <person name="Goodwin S."/>
            <person name="Spatafora J."/>
            <person name="Crous P."/>
            <person name="Grigoriev I."/>
        </authorList>
    </citation>
    <scope>NUCLEOTIDE SEQUENCE</scope>
    <source>
        <strain evidence="3">CBS 473.64</strain>
    </source>
</reference>
<accession>A0A6A6RM56</accession>
<dbReference type="OrthoDB" id="2799468at2759"/>
<name>A0A6A6RM56_9PLEO</name>
<feature type="compositionally biased region" description="Polar residues" evidence="1">
    <location>
        <begin position="49"/>
        <end position="59"/>
    </location>
</feature>
<dbReference type="EMBL" id="MU006797">
    <property type="protein sequence ID" value="KAF2636729.1"/>
    <property type="molecule type" value="Genomic_DNA"/>
</dbReference>
<feature type="signal peptide" evidence="2">
    <location>
        <begin position="1"/>
        <end position="15"/>
    </location>
</feature>
<feature type="compositionally biased region" description="Polar residues" evidence="1">
    <location>
        <begin position="301"/>
        <end position="314"/>
    </location>
</feature>
<evidence type="ECO:0000256" key="1">
    <source>
        <dbReference type="SAM" id="MobiDB-lite"/>
    </source>
</evidence>
<evidence type="ECO:0008006" key="5">
    <source>
        <dbReference type="Google" id="ProtNLM"/>
    </source>
</evidence>
<protein>
    <recommendedName>
        <fullName evidence="5">SMP domain-containing protein</fullName>
    </recommendedName>
</protein>
<keyword evidence="2" id="KW-0732">Signal</keyword>